<reference evidence="2 3" key="1">
    <citation type="submission" date="2020-07" db="EMBL/GenBank/DDBJ databases">
        <title>Metarhizium humberi genome.</title>
        <authorList>
            <person name="Lysoe E."/>
        </authorList>
    </citation>
    <scope>NUCLEOTIDE SEQUENCE [LARGE SCALE GENOMIC DNA]</scope>
    <source>
        <strain evidence="2 3">ESALQ1638</strain>
    </source>
</reference>
<accession>A0A9P8M441</accession>
<dbReference type="Proteomes" id="UP000764110">
    <property type="component" value="Unassembled WGS sequence"/>
</dbReference>
<dbReference type="EMBL" id="JACEFI010000021">
    <property type="protein sequence ID" value="KAH0593408.1"/>
    <property type="molecule type" value="Genomic_DNA"/>
</dbReference>
<evidence type="ECO:0000256" key="1">
    <source>
        <dbReference type="SAM" id="MobiDB-lite"/>
    </source>
</evidence>
<evidence type="ECO:0000313" key="3">
    <source>
        <dbReference type="Proteomes" id="UP000764110"/>
    </source>
</evidence>
<comment type="caution">
    <text evidence="2">The sequence shown here is derived from an EMBL/GenBank/DDBJ whole genome shotgun (WGS) entry which is preliminary data.</text>
</comment>
<name>A0A9P8M441_9HYPO</name>
<keyword evidence="3" id="KW-1185">Reference proteome</keyword>
<protein>
    <submittedName>
        <fullName evidence="2">Uncharacterized protein</fullName>
    </submittedName>
</protein>
<evidence type="ECO:0000313" key="2">
    <source>
        <dbReference type="EMBL" id="KAH0593408.1"/>
    </source>
</evidence>
<sequence length="210" mass="22744">MTIAKDPNATSYAQPLLEDRLKAPGEMDPCQEPEEKGLVQALARLAAPVWGVLEAKELRTHPVQTDPSPSPRDGRASWQAVASQSVVKAWDASARTADIGKLSPGTCRWSSSMVNGTLGTSDIHFSDELLRTWTSIPPLGDRDKDARVAGDRVGPPSALFFIPQDAGMKFRRPLGNWQKFPQFFLFGEAVALGGARYGALPCRGGFHTLS</sequence>
<dbReference type="AlphaFoldDB" id="A0A9P8M441"/>
<organism evidence="2 3">
    <name type="scientific">Metarhizium humberi</name>
    <dbReference type="NCBI Taxonomy" id="2596975"/>
    <lineage>
        <taxon>Eukaryota</taxon>
        <taxon>Fungi</taxon>
        <taxon>Dikarya</taxon>
        <taxon>Ascomycota</taxon>
        <taxon>Pezizomycotina</taxon>
        <taxon>Sordariomycetes</taxon>
        <taxon>Hypocreomycetidae</taxon>
        <taxon>Hypocreales</taxon>
        <taxon>Clavicipitaceae</taxon>
        <taxon>Metarhizium</taxon>
    </lineage>
</organism>
<gene>
    <name evidence="2" type="ORF">MHUMG1_08865</name>
</gene>
<proteinExistence type="predicted"/>
<feature type="region of interest" description="Disordered" evidence="1">
    <location>
        <begin position="1"/>
        <end position="32"/>
    </location>
</feature>